<gene>
    <name evidence="1" type="ORF">MENTE1834_LOCUS26234</name>
</gene>
<sequence>MNNYIFLNKMLQVRQSNLFCTPRGFQYLLFLIRASQMEILFKNFSRISTKVGKIKVS</sequence>
<comment type="caution">
    <text evidence="1">The sequence shown here is derived from an EMBL/GenBank/DDBJ whole genome shotgun (WGS) entry which is preliminary data.</text>
</comment>
<protein>
    <submittedName>
        <fullName evidence="1">Uncharacterized protein</fullName>
    </submittedName>
</protein>
<reference evidence="1" key="1">
    <citation type="submission" date="2023-11" db="EMBL/GenBank/DDBJ databases">
        <authorList>
            <person name="Poullet M."/>
        </authorList>
    </citation>
    <scope>NUCLEOTIDE SEQUENCE</scope>
    <source>
        <strain evidence="1">E1834</strain>
    </source>
</reference>
<dbReference type="EMBL" id="CAVMJV010000037">
    <property type="protein sequence ID" value="CAK5079139.1"/>
    <property type="molecule type" value="Genomic_DNA"/>
</dbReference>
<dbReference type="Proteomes" id="UP001497535">
    <property type="component" value="Unassembled WGS sequence"/>
</dbReference>
<keyword evidence="2" id="KW-1185">Reference proteome</keyword>
<accession>A0ACB0ZKQ4</accession>
<proteinExistence type="predicted"/>
<organism evidence="1 2">
    <name type="scientific">Meloidogyne enterolobii</name>
    <name type="common">Root-knot nematode worm</name>
    <name type="synonym">Meloidogyne mayaguensis</name>
    <dbReference type="NCBI Taxonomy" id="390850"/>
    <lineage>
        <taxon>Eukaryota</taxon>
        <taxon>Metazoa</taxon>
        <taxon>Ecdysozoa</taxon>
        <taxon>Nematoda</taxon>
        <taxon>Chromadorea</taxon>
        <taxon>Rhabditida</taxon>
        <taxon>Tylenchina</taxon>
        <taxon>Tylenchomorpha</taxon>
        <taxon>Tylenchoidea</taxon>
        <taxon>Meloidogynidae</taxon>
        <taxon>Meloidogyninae</taxon>
        <taxon>Meloidogyne</taxon>
    </lineage>
</organism>
<evidence type="ECO:0000313" key="2">
    <source>
        <dbReference type="Proteomes" id="UP001497535"/>
    </source>
</evidence>
<evidence type="ECO:0000313" key="1">
    <source>
        <dbReference type="EMBL" id="CAK5079139.1"/>
    </source>
</evidence>
<name>A0ACB0ZKQ4_MELEN</name>